<organism evidence="2 3">
    <name type="scientific">Monoraphidium neglectum</name>
    <dbReference type="NCBI Taxonomy" id="145388"/>
    <lineage>
        <taxon>Eukaryota</taxon>
        <taxon>Viridiplantae</taxon>
        <taxon>Chlorophyta</taxon>
        <taxon>core chlorophytes</taxon>
        <taxon>Chlorophyceae</taxon>
        <taxon>CS clade</taxon>
        <taxon>Sphaeropleales</taxon>
        <taxon>Selenastraceae</taxon>
        <taxon>Monoraphidium</taxon>
    </lineage>
</organism>
<feature type="region of interest" description="Disordered" evidence="1">
    <location>
        <begin position="29"/>
        <end position="85"/>
    </location>
</feature>
<feature type="compositionally biased region" description="Low complexity" evidence="1">
    <location>
        <begin position="29"/>
        <end position="46"/>
    </location>
</feature>
<feature type="non-terminal residue" evidence="2">
    <location>
        <position position="1"/>
    </location>
</feature>
<dbReference type="RefSeq" id="XP_013894731.1">
    <property type="nucleotide sequence ID" value="XM_014039277.1"/>
</dbReference>
<sequence length="149" mass="15617">GRPAATSPAATAAAAVLSSLVRGAPAAAGPLTAAAAPAAPAAAASRRATRRRPMWRYFSPASRLPRTRPPPAHPAAGARPTCSPRSGPCWRSILTSRLTARAWRTRFARLRPTSPPGAACRAACCRASSPATRSSRCPRRRGRRGCCRR</sequence>
<name>A0A0D2M317_9CHLO</name>
<dbReference type="KEGG" id="mng:MNEG_12251"/>
<reference evidence="2 3" key="1">
    <citation type="journal article" date="2013" name="BMC Genomics">
        <title>Reconstruction of the lipid metabolism for the microalga Monoraphidium neglectum from its genome sequence reveals characteristics suitable for biofuel production.</title>
        <authorList>
            <person name="Bogen C."/>
            <person name="Al-Dilaimi A."/>
            <person name="Albersmeier A."/>
            <person name="Wichmann J."/>
            <person name="Grundmann M."/>
            <person name="Rupp O."/>
            <person name="Lauersen K.J."/>
            <person name="Blifernez-Klassen O."/>
            <person name="Kalinowski J."/>
            <person name="Goesmann A."/>
            <person name="Mussgnug J.H."/>
            <person name="Kruse O."/>
        </authorList>
    </citation>
    <scope>NUCLEOTIDE SEQUENCE [LARGE SCALE GENOMIC DNA]</scope>
    <source>
        <strain evidence="2 3">SAG 48.87</strain>
    </source>
</reference>
<dbReference type="AlphaFoldDB" id="A0A0D2M317"/>
<evidence type="ECO:0000313" key="3">
    <source>
        <dbReference type="Proteomes" id="UP000054498"/>
    </source>
</evidence>
<dbReference type="EMBL" id="KK103365">
    <property type="protein sequence ID" value="KIY95711.1"/>
    <property type="molecule type" value="Genomic_DNA"/>
</dbReference>
<evidence type="ECO:0000256" key="1">
    <source>
        <dbReference type="SAM" id="MobiDB-lite"/>
    </source>
</evidence>
<dbReference type="Proteomes" id="UP000054498">
    <property type="component" value="Unassembled WGS sequence"/>
</dbReference>
<feature type="non-terminal residue" evidence="2">
    <location>
        <position position="149"/>
    </location>
</feature>
<gene>
    <name evidence="2" type="ORF">MNEG_12251</name>
</gene>
<keyword evidence="3" id="KW-1185">Reference proteome</keyword>
<dbReference type="GeneID" id="25729595"/>
<evidence type="ECO:0000313" key="2">
    <source>
        <dbReference type="EMBL" id="KIY95711.1"/>
    </source>
</evidence>
<proteinExistence type="predicted"/>
<accession>A0A0D2M317</accession>
<protein>
    <submittedName>
        <fullName evidence="2">Uncharacterized protein</fullName>
    </submittedName>
</protein>